<gene>
    <name evidence="4" type="primary">Aste57867_9297</name>
    <name evidence="3" type="ORF">As57867_009261</name>
    <name evidence="4" type="ORF">ASTE57867_9297</name>
</gene>
<keyword evidence="5" id="KW-1185">Reference proteome</keyword>
<reference evidence="4 5" key="1">
    <citation type="submission" date="2019-03" db="EMBL/GenBank/DDBJ databases">
        <authorList>
            <person name="Gaulin E."/>
            <person name="Dumas B."/>
        </authorList>
    </citation>
    <scope>NUCLEOTIDE SEQUENCE [LARGE SCALE GENOMIC DNA]</scope>
    <source>
        <strain evidence="4">CBS 568.67</strain>
    </source>
</reference>
<protein>
    <submittedName>
        <fullName evidence="4">Aste57867_9297 protein</fullName>
    </submittedName>
</protein>
<dbReference type="OrthoDB" id="78089at2759"/>
<proteinExistence type="predicted"/>
<name>A0A485KMU6_9STRA</name>
<evidence type="ECO:0000313" key="4">
    <source>
        <dbReference type="EMBL" id="VFT86179.1"/>
    </source>
</evidence>
<dbReference type="EMBL" id="VJMH01005135">
    <property type="protein sequence ID" value="KAF0700169.1"/>
    <property type="molecule type" value="Genomic_DNA"/>
</dbReference>
<keyword evidence="2" id="KW-0732">Signal</keyword>
<feature type="compositionally biased region" description="Polar residues" evidence="1">
    <location>
        <begin position="616"/>
        <end position="632"/>
    </location>
</feature>
<feature type="region of interest" description="Disordered" evidence="1">
    <location>
        <begin position="651"/>
        <end position="678"/>
    </location>
</feature>
<feature type="signal peptide" evidence="2">
    <location>
        <begin position="1"/>
        <end position="19"/>
    </location>
</feature>
<evidence type="ECO:0000256" key="1">
    <source>
        <dbReference type="SAM" id="MobiDB-lite"/>
    </source>
</evidence>
<dbReference type="AlphaFoldDB" id="A0A485KMU6"/>
<organism evidence="4 5">
    <name type="scientific">Aphanomyces stellatus</name>
    <dbReference type="NCBI Taxonomy" id="120398"/>
    <lineage>
        <taxon>Eukaryota</taxon>
        <taxon>Sar</taxon>
        <taxon>Stramenopiles</taxon>
        <taxon>Oomycota</taxon>
        <taxon>Saprolegniomycetes</taxon>
        <taxon>Saprolegniales</taxon>
        <taxon>Verrucalvaceae</taxon>
        <taxon>Aphanomyces</taxon>
    </lineage>
</organism>
<accession>A0A485KMU6</accession>
<dbReference type="EMBL" id="CAADRA010005156">
    <property type="protein sequence ID" value="VFT86179.1"/>
    <property type="molecule type" value="Genomic_DNA"/>
</dbReference>
<feature type="region of interest" description="Disordered" evidence="1">
    <location>
        <begin position="614"/>
        <end position="636"/>
    </location>
</feature>
<feature type="chain" id="PRO_5036116141" evidence="2">
    <location>
        <begin position="20"/>
        <end position="1022"/>
    </location>
</feature>
<evidence type="ECO:0000313" key="3">
    <source>
        <dbReference type="EMBL" id="KAF0700169.1"/>
    </source>
</evidence>
<feature type="region of interest" description="Disordered" evidence="1">
    <location>
        <begin position="750"/>
        <end position="786"/>
    </location>
</feature>
<sequence>MTPSPAVAIWTAFFYLSLAIQRRIALTVTETVTPTLAAAPSMATTTTTTATDPHALYLVCLTRPWARVPSTANSFWTLTLHVALADGTTTPLVDASRIASSIVVAHTLSVPLDDDMADLNVVRVGNVLVAVNGTDVVDEPEAALTMLDAAAVAASPTCPAMLLFARHESFMDVCRVAAAVAVASGHIADVVVGDTTWFVNDHGVVFADHHHTIDDDGDDILSLWPLDVNQAARPSYMDSFVAMRRATCPRTCVLAQAVEGLIDAVWQHYCDVVLMEALERDLHIPHLAHLNVREHARYMLADIRVVSMPWPFEVVWQPRHGLTCRPIISSLSNDDDGGMGLAVVHTSTHPRVVVGDILVAINRVFLTPSATAVRKKVARAAQHTGRAHPMSFLFLRHQYHKLEPAAIAAPCPAWSIWDDDTLLDPVESYVHSRLPPRVAKLAELFDASDAWDCVSCVAGRDGISPPVVCYRHRPTRRLHCDHPLHVLAAPHVQRTHTRLRGTCRRVTRAWQRRCVVDATVPRIVDAVLDALVAQALDVLQQHVLRPSVVAFADAAVAGLCDNVVADALATVDAMFMASLPRFRHLHRVDDDVALPSTAFDPKWEWDRWAHPVPLPASNNHEPTTETGNSEPTIDTDDEQTIQCDHDDQTVHSEQTIDEGTTGDAVQAGWADPPNDSQVVLADDLNHDTNDTNDVTTVLETMLQAVVASLNEPTTTVPSTEDAQTSHYVVVVTHPTRAMVDDDHVMRPLDELVNQSTRGPRRRDDVTIGRSDVDEPTTPTPPDQPLEEHASMADERAMETKKGQVTETPPLVETVLPTYAVATASGVATRWVLPRLRLDRMRPPPTTAQRRLRQLKHKKQTAAAMCIQSAVRRFLAQQYVRRKRQRMHKRWAMRNTMSPFVNERVPAPHVQLPSLVTPGAHKVSPLHKNFREEEDDGTVHSGLTERCVLGGATQRHGLRRRCREHELMRELRVLNQALDLKALKKDRSMHLPHLRKPTAPVPPPPPPRRRAKDRCWNVEFCET</sequence>
<evidence type="ECO:0000313" key="5">
    <source>
        <dbReference type="Proteomes" id="UP000332933"/>
    </source>
</evidence>
<feature type="compositionally biased region" description="Basic and acidic residues" evidence="1">
    <location>
        <begin position="761"/>
        <end position="772"/>
    </location>
</feature>
<dbReference type="PROSITE" id="PS50096">
    <property type="entry name" value="IQ"/>
    <property type="match status" value="1"/>
</dbReference>
<feature type="region of interest" description="Disordered" evidence="1">
    <location>
        <begin position="987"/>
        <end position="1010"/>
    </location>
</feature>
<dbReference type="Proteomes" id="UP000332933">
    <property type="component" value="Unassembled WGS sequence"/>
</dbReference>
<evidence type="ECO:0000256" key="2">
    <source>
        <dbReference type="SAM" id="SignalP"/>
    </source>
</evidence>
<reference evidence="3" key="2">
    <citation type="submission" date="2019-06" db="EMBL/GenBank/DDBJ databases">
        <title>Genomics analysis of Aphanomyces spp. identifies a new class of oomycete effector associated with host adaptation.</title>
        <authorList>
            <person name="Gaulin E."/>
        </authorList>
    </citation>
    <scope>NUCLEOTIDE SEQUENCE</scope>
    <source>
        <strain evidence="3">CBS 578.67</strain>
    </source>
</reference>